<evidence type="ECO:0000259" key="2">
    <source>
        <dbReference type="Pfam" id="PF13193"/>
    </source>
</evidence>
<dbReference type="Gene3D" id="3.40.50.12780">
    <property type="entry name" value="N-terminal domain of ligase-like"/>
    <property type="match status" value="1"/>
</dbReference>
<evidence type="ECO:0000313" key="4">
    <source>
        <dbReference type="Proteomes" id="UP000216225"/>
    </source>
</evidence>
<dbReference type="InterPro" id="IPR020845">
    <property type="entry name" value="AMP-binding_CS"/>
</dbReference>
<dbReference type="RefSeq" id="WP_094437570.1">
    <property type="nucleotide sequence ID" value="NZ_NKDB02000004.1"/>
</dbReference>
<dbReference type="Proteomes" id="UP000216225">
    <property type="component" value="Unassembled WGS sequence"/>
</dbReference>
<dbReference type="AlphaFoldDB" id="A0A420K8Q8"/>
<accession>A0A420K8Q8</accession>
<dbReference type="PROSITE" id="PS00455">
    <property type="entry name" value="AMP_BINDING"/>
    <property type="match status" value="1"/>
</dbReference>
<dbReference type="NCBIfam" id="NF006181">
    <property type="entry name" value="PRK08314.1"/>
    <property type="match status" value="1"/>
</dbReference>
<dbReference type="SUPFAM" id="SSF56801">
    <property type="entry name" value="Acetyl-CoA synthetase-like"/>
    <property type="match status" value="1"/>
</dbReference>
<dbReference type="Gene3D" id="3.30.300.30">
    <property type="match status" value="1"/>
</dbReference>
<sequence>MSDRHFAHWPHLLPRHLTVPATHLYRNIEVSAMRYPDKAALVFYDSALSYARLQDETERLAAHLQQACGVRKGDRVLLYMQNSPQFVIGYYAILRADAVVVPVNPMNLTEELRHYVDDAGARTILAAQDLFAQVRPLLREGRAAAAADAQAPGLRHAVVAAYGDYLTAPTDLPVPAFVAAPRESVDEPGAVAWCDALAAGLRPAPLAAGPDDLAVMPYTSGTTGHPKGCMHTHRSVMYNTVAGTQWLNTQQDAVTLVVLPLFHVTAMQGGMNGSLYAGATIVLLPRWDRDAAAQLIGRYRVTGTQMIVTMVVDLLSNPRLGEYDFSSIRRLSGGGAAMPDAVATRLKELCNLDYIEGYGMSETMAATHINPPQRPMKQCLGIPTFDVDARVVDPATLAELPPGEVGEIIVHGPQVMQGYWGQPEATAAAFVTLDGKRFLRTGDLARTDGHGYFYMVDRLKRMINASGFKVWPAEVEALMYAHPAIQEVCVIAARDARRGETVKAVVVLREAFRSKVTEQEIADWAHGHMAAYKSPRLVQFVDTLPKSGTGKVQWRALQDSEATTAP</sequence>
<keyword evidence="3" id="KW-0436">Ligase</keyword>
<evidence type="ECO:0000259" key="1">
    <source>
        <dbReference type="Pfam" id="PF00501"/>
    </source>
</evidence>
<name>A0A420K8Q8_9BURK</name>
<dbReference type="InterPro" id="IPR050237">
    <property type="entry name" value="ATP-dep_AMP-bd_enzyme"/>
</dbReference>
<feature type="domain" description="AMP-dependent synthetase/ligase" evidence="1">
    <location>
        <begin position="29"/>
        <end position="420"/>
    </location>
</feature>
<dbReference type="PANTHER" id="PTHR43767">
    <property type="entry name" value="LONG-CHAIN-FATTY-ACID--COA LIGASE"/>
    <property type="match status" value="1"/>
</dbReference>
<evidence type="ECO:0000313" key="3">
    <source>
        <dbReference type="EMBL" id="RKJ95058.1"/>
    </source>
</evidence>
<dbReference type="InterPro" id="IPR045851">
    <property type="entry name" value="AMP-bd_C_sf"/>
</dbReference>
<feature type="domain" description="AMP-binding enzyme C-terminal" evidence="2">
    <location>
        <begin position="474"/>
        <end position="551"/>
    </location>
</feature>
<dbReference type="GO" id="GO:0016878">
    <property type="term" value="F:acid-thiol ligase activity"/>
    <property type="evidence" value="ECO:0007669"/>
    <property type="project" value="UniProtKB-ARBA"/>
</dbReference>
<dbReference type="Pfam" id="PF13193">
    <property type="entry name" value="AMP-binding_C"/>
    <property type="match status" value="1"/>
</dbReference>
<proteinExistence type="predicted"/>
<dbReference type="InterPro" id="IPR042099">
    <property type="entry name" value="ANL_N_sf"/>
</dbReference>
<comment type="caution">
    <text evidence="3">The sequence shown here is derived from an EMBL/GenBank/DDBJ whole genome shotgun (WGS) entry which is preliminary data.</text>
</comment>
<dbReference type="Pfam" id="PF00501">
    <property type="entry name" value="AMP-binding"/>
    <property type="match status" value="1"/>
</dbReference>
<dbReference type="PANTHER" id="PTHR43767:SF1">
    <property type="entry name" value="NONRIBOSOMAL PEPTIDE SYNTHASE PES1 (EUROFUNG)-RELATED"/>
    <property type="match status" value="1"/>
</dbReference>
<dbReference type="InterPro" id="IPR025110">
    <property type="entry name" value="AMP-bd_C"/>
</dbReference>
<dbReference type="EMBL" id="NKDB02000004">
    <property type="protein sequence ID" value="RKJ95058.1"/>
    <property type="molecule type" value="Genomic_DNA"/>
</dbReference>
<protein>
    <submittedName>
        <fullName evidence="3">Long-chain fatty acid--CoA ligase</fullName>
    </submittedName>
</protein>
<dbReference type="InterPro" id="IPR000873">
    <property type="entry name" value="AMP-dep_synth/lig_dom"/>
</dbReference>
<reference evidence="3 4" key="1">
    <citation type="submission" date="2018-09" db="EMBL/GenBank/DDBJ databases">
        <title>Genome comparison of Alicycliphilus sp. BQ1, a polyurethanolytic bacterium, with its closest phylogenetic relatives Alicycliphilus denitrificans BC and K601, unable to attack polyurethane.</title>
        <authorList>
            <person name="Loza-Tavera H."/>
            <person name="Lozano L."/>
            <person name="Cevallos M."/>
            <person name="Maya-Lucas O."/>
            <person name="Garcia-Mena J."/>
            <person name="Hernandez J."/>
        </authorList>
    </citation>
    <scope>NUCLEOTIDE SEQUENCE [LARGE SCALE GENOMIC DNA]</scope>
    <source>
        <strain evidence="3 4">BQ1</strain>
    </source>
</reference>
<organism evidence="3 4">
    <name type="scientific">Alicycliphilus denitrificans</name>
    <dbReference type="NCBI Taxonomy" id="179636"/>
    <lineage>
        <taxon>Bacteria</taxon>
        <taxon>Pseudomonadati</taxon>
        <taxon>Pseudomonadota</taxon>
        <taxon>Betaproteobacteria</taxon>
        <taxon>Burkholderiales</taxon>
        <taxon>Comamonadaceae</taxon>
        <taxon>Alicycliphilus</taxon>
    </lineage>
</organism>
<gene>
    <name evidence="3" type="ORF">CE154_018265</name>
</gene>